<dbReference type="Proteomes" id="UP001164250">
    <property type="component" value="Chromosome 6"/>
</dbReference>
<organism evidence="1 2">
    <name type="scientific">Pistacia atlantica</name>
    <dbReference type="NCBI Taxonomy" id="434234"/>
    <lineage>
        <taxon>Eukaryota</taxon>
        <taxon>Viridiplantae</taxon>
        <taxon>Streptophyta</taxon>
        <taxon>Embryophyta</taxon>
        <taxon>Tracheophyta</taxon>
        <taxon>Spermatophyta</taxon>
        <taxon>Magnoliopsida</taxon>
        <taxon>eudicotyledons</taxon>
        <taxon>Gunneridae</taxon>
        <taxon>Pentapetalae</taxon>
        <taxon>rosids</taxon>
        <taxon>malvids</taxon>
        <taxon>Sapindales</taxon>
        <taxon>Anacardiaceae</taxon>
        <taxon>Pistacia</taxon>
    </lineage>
</organism>
<sequence length="101" mass="11017">MASFSLSIRVLVLGSHFHPKAYYVRLICPESYQNMYGKSASLMLYALGIVGSVLAKEGHLSNVSNLVSGALKIFSNPFKQVESHSSASKPHNDFLIAEVCI</sequence>
<evidence type="ECO:0000313" key="1">
    <source>
        <dbReference type="EMBL" id="KAJ0095041.1"/>
    </source>
</evidence>
<proteinExistence type="predicted"/>
<gene>
    <name evidence="1" type="ORF">Patl1_16972</name>
</gene>
<keyword evidence="2" id="KW-1185">Reference proteome</keyword>
<name>A0ACC1B874_9ROSI</name>
<dbReference type="EMBL" id="CM047902">
    <property type="protein sequence ID" value="KAJ0095041.1"/>
    <property type="molecule type" value="Genomic_DNA"/>
</dbReference>
<reference evidence="2" key="1">
    <citation type="journal article" date="2023" name="G3 (Bethesda)">
        <title>Genome assembly and association tests identify interacting loci associated with vigor, precocity, and sex in interspecific pistachio rootstocks.</title>
        <authorList>
            <person name="Palmer W."/>
            <person name="Jacygrad E."/>
            <person name="Sagayaradj S."/>
            <person name="Cavanaugh K."/>
            <person name="Han R."/>
            <person name="Bertier L."/>
            <person name="Beede B."/>
            <person name="Kafkas S."/>
            <person name="Golino D."/>
            <person name="Preece J."/>
            <person name="Michelmore R."/>
        </authorList>
    </citation>
    <scope>NUCLEOTIDE SEQUENCE [LARGE SCALE GENOMIC DNA]</scope>
</reference>
<comment type="caution">
    <text evidence="1">The sequence shown here is derived from an EMBL/GenBank/DDBJ whole genome shotgun (WGS) entry which is preliminary data.</text>
</comment>
<evidence type="ECO:0000313" key="2">
    <source>
        <dbReference type="Proteomes" id="UP001164250"/>
    </source>
</evidence>
<accession>A0ACC1B874</accession>
<protein>
    <submittedName>
        <fullName evidence="1">Uncharacterized protein</fullName>
    </submittedName>
</protein>